<gene>
    <name evidence="1" type="ORF">VNO80_13564</name>
</gene>
<protein>
    <submittedName>
        <fullName evidence="1">Uncharacterized protein</fullName>
    </submittedName>
</protein>
<dbReference type="EMBL" id="JAYMYR010000005">
    <property type="protein sequence ID" value="KAK7364821.1"/>
    <property type="molecule type" value="Genomic_DNA"/>
</dbReference>
<dbReference type="PANTHER" id="PTHR35551">
    <property type="match status" value="1"/>
</dbReference>
<dbReference type="AlphaFoldDB" id="A0AAN9RA34"/>
<comment type="caution">
    <text evidence="1">The sequence shown here is derived from an EMBL/GenBank/DDBJ whole genome shotgun (WGS) entry which is preliminary data.</text>
</comment>
<evidence type="ECO:0000313" key="2">
    <source>
        <dbReference type="Proteomes" id="UP001374584"/>
    </source>
</evidence>
<dbReference type="InterPro" id="IPR021275">
    <property type="entry name" value="DUF2854"/>
</dbReference>
<proteinExistence type="predicted"/>
<evidence type="ECO:0000313" key="1">
    <source>
        <dbReference type="EMBL" id="KAK7364821.1"/>
    </source>
</evidence>
<keyword evidence="2" id="KW-1185">Reference proteome</keyword>
<dbReference type="Proteomes" id="UP001374584">
    <property type="component" value="Unassembled WGS sequence"/>
</dbReference>
<accession>A0AAN9RA34</accession>
<organism evidence="1 2">
    <name type="scientific">Phaseolus coccineus</name>
    <name type="common">Scarlet runner bean</name>
    <name type="synonym">Phaseolus multiflorus</name>
    <dbReference type="NCBI Taxonomy" id="3886"/>
    <lineage>
        <taxon>Eukaryota</taxon>
        <taxon>Viridiplantae</taxon>
        <taxon>Streptophyta</taxon>
        <taxon>Embryophyta</taxon>
        <taxon>Tracheophyta</taxon>
        <taxon>Spermatophyta</taxon>
        <taxon>Magnoliopsida</taxon>
        <taxon>eudicotyledons</taxon>
        <taxon>Gunneridae</taxon>
        <taxon>Pentapetalae</taxon>
        <taxon>rosids</taxon>
        <taxon>fabids</taxon>
        <taxon>Fabales</taxon>
        <taxon>Fabaceae</taxon>
        <taxon>Papilionoideae</taxon>
        <taxon>50 kb inversion clade</taxon>
        <taxon>NPAAA clade</taxon>
        <taxon>indigoferoid/millettioid clade</taxon>
        <taxon>Phaseoleae</taxon>
        <taxon>Phaseolus</taxon>
    </lineage>
</organism>
<name>A0AAN9RA34_PHACN</name>
<reference evidence="1 2" key="1">
    <citation type="submission" date="2024-01" db="EMBL/GenBank/DDBJ databases">
        <title>The genomes of 5 underutilized Papilionoideae crops provide insights into root nodulation and disease resistanc.</title>
        <authorList>
            <person name="Jiang F."/>
        </authorList>
    </citation>
    <scope>NUCLEOTIDE SEQUENCE [LARGE SCALE GENOMIC DNA]</scope>
    <source>
        <strain evidence="1">JINMINGXINNONG_FW02</strain>
        <tissue evidence="1">Leaves</tissue>
    </source>
</reference>
<dbReference type="Pfam" id="PF11016">
    <property type="entry name" value="DUF2854"/>
    <property type="match status" value="1"/>
</dbReference>
<dbReference type="PANTHER" id="PTHR35551:SF1">
    <property type="entry name" value="ACCLIMATION OF PHOTOSYNTHESIS TO ENVIRONMENT"/>
    <property type="match status" value="1"/>
</dbReference>
<sequence>MCGGATVFSGHQFFGLLHTTHPYPPINSVTVSSCGILSNGGANRFSLVSRDLFGMVGQATVFGQHMLIYDFSFAVIGMPLKYAQRMPACFTYSDAQSLMEKCATPILRQVKSDFTRYWYGDE</sequence>